<proteinExistence type="predicted"/>
<dbReference type="EMBL" id="RPEM01000012">
    <property type="protein sequence ID" value="TGD42020.1"/>
    <property type="molecule type" value="Genomic_DNA"/>
</dbReference>
<keyword evidence="3" id="KW-1185">Reference proteome</keyword>
<reference evidence="2 3" key="1">
    <citation type="submission" date="2018-11" db="EMBL/GenBank/DDBJ databases">
        <title>Tabrizicola sp. isolated from sediment of alpine lake.</title>
        <authorList>
            <person name="Liu Z."/>
        </authorList>
    </citation>
    <scope>NUCLEOTIDE SEQUENCE [LARGE SCALE GENOMIC DNA]</scope>
    <source>
        <strain evidence="2 3">DRYC-M-16</strain>
    </source>
</reference>
<feature type="compositionally biased region" description="Polar residues" evidence="1">
    <location>
        <begin position="7"/>
        <end position="23"/>
    </location>
</feature>
<comment type="caution">
    <text evidence="2">The sequence shown here is derived from an EMBL/GenBank/DDBJ whole genome shotgun (WGS) entry which is preliminary data.</text>
</comment>
<feature type="region of interest" description="Disordered" evidence="1">
    <location>
        <begin position="1"/>
        <end position="28"/>
    </location>
</feature>
<evidence type="ECO:0000256" key="1">
    <source>
        <dbReference type="SAM" id="MobiDB-lite"/>
    </source>
</evidence>
<organism evidence="2 3">
    <name type="scientific">Pseudotabrizicola sediminis</name>
    <dbReference type="NCBI Taxonomy" id="2486418"/>
    <lineage>
        <taxon>Bacteria</taxon>
        <taxon>Pseudomonadati</taxon>
        <taxon>Pseudomonadota</taxon>
        <taxon>Alphaproteobacteria</taxon>
        <taxon>Rhodobacterales</taxon>
        <taxon>Paracoccaceae</taxon>
        <taxon>Pseudotabrizicola</taxon>
    </lineage>
</organism>
<evidence type="ECO:0000313" key="3">
    <source>
        <dbReference type="Proteomes" id="UP000297741"/>
    </source>
</evidence>
<protein>
    <submittedName>
        <fullName evidence="2">Uncharacterized protein</fullName>
    </submittedName>
</protein>
<evidence type="ECO:0000313" key="2">
    <source>
        <dbReference type="EMBL" id="TGD42020.1"/>
    </source>
</evidence>
<gene>
    <name evidence="2" type="ORF">EEB11_15770</name>
</gene>
<sequence>MVFNKPRATQGSDARQSRMQSEWHSAARQAERDAVRLAWARHVLSEESAHPSTHSAARLRRAQAIVGLLQTEQV</sequence>
<accession>A0ABY2KI72</accession>
<dbReference type="Proteomes" id="UP000297741">
    <property type="component" value="Unassembled WGS sequence"/>
</dbReference>
<name>A0ABY2KI72_9RHOB</name>